<dbReference type="InterPro" id="IPR036291">
    <property type="entry name" value="NAD(P)-bd_dom_sf"/>
</dbReference>
<accession>A0A841CP94</accession>
<dbReference type="Gene3D" id="3.40.50.720">
    <property type="entry name" value="NAD(P)-binding Rossmann-like Domain"/>
    <property type="match status" value="1"/>
</dbReference>
<organism evidence="2 3">
    <name type="scientific">Saccharothrix tamanrassetensis</name>
    <dbReference type="NCBI Taxonomy" id="1051531"/>
    <lineage>
        <taxon>Bacteria</taxon>
        <taxon>Bacillati</taxon>
        <taxon>Actinomycetota</taxon>
        <taxon>Actinomycetes</taxon>
        <taxon>Pseudonocardiales</taxon>
        <taxon>Pseudonocardiaceae</taxon>
        <taxon>Saccharothrix</taxon>
    </lineage>
</organism>
<dbReference type="PANTHER" id="PTHR43245">
    <property type="entry name" value="BIFUNCTIONAL POLYMYXIN RESISTANCE PROTEIN ARNA"/>
    <property type="match status" value="1"/>
</dbReference>
<evidence type="ECO:0000259" key="1">
    <source>
        <dbReference type="Pfam" id="PF01370"/>
    </source>
</evidence>
<evidence type="ECO:0000313" key="2">
    <source>
        <dbReference type="EMBL" id="MBB5960262.1"/>
    </source>
</evidence>
<gene>
    <name evidence="2" type="ORF">FHS29_006885</name>
</gene>
<dbReference type="RefSeq" id="WP_184698306.1">
    <property type="nucleotide sequence ID" value="NZ_JACHJN010000014.1"/>
</dbReference>
<reference evidence="2 3" key="1">
    <citation type="submission" date="2020-08" db="EMBL/GenBank/DDBJ databases">
        <title>Genomic Encyclopedia of Type Strains, Phase III (KMG-III): the genomes of soil and plant-associated and newly described type strains.</title>
        <authorList>
            <person name="Whitman W."/>
        </authorList>
    </citation>
    <scope>NUCLEOTIDE SEQUENCE [LARGE SCALE GENOMIC DNA]</scope>
    <source>
        <strain evidence="2 3">CECT 8640</strain>
    </source>
</reference>
<dbReference type="InterPro" id="IPR050177">
    <property type="entry name" value="Lipid_A_modif_metabolic_enz"/>
</dbReference>
<feature type="domain" description="NAD-dependent epimerase/dehydratase" evidence="1">
    <location>
        <begin position="3"/>
        <end position="236"/>
    </location>
</feature>
<name>A0A841CP94_9PSEU</name>
<comment type="caution">
    <text evidence="2">The sequence shown here is derived from an EMBL/GenBank/DDBJ whole genome shotgun (WGS) entry which is preliminary data.</text>
</comment>
<protein>
    <submittedName>
        <fullName evidence="2">Nucleoside-diphosphate-sugar epimerase</fullName>
    </submittedName>
</protein>
<dbReference type="Pfam" id="PF01370">
    <property type="entry name" value="Epimerase"/>
    <property type="match status" value="1"/>
</dbReference>
<keyword evidence="3" id="KW-1185">Reference proteome</keyword>
<sequence length="334" mass="36470">MRIVVTGATGNVGTALLRRLAAEPDVRVHGISRRQPEPKPPYDVEWTPLDLSRSGAEQPLADVLRGADAVVHLAWRIQPSHDEAELYRANVAGSERVFAAACEAGVPHLVHMSSVGAYSPAAKDHTVDESWPTGGLSNSYYSRHKAAVERQLDQVERNHPGLTVSRVRPALILQPGAAAEIKRYFLGPLVPSVLFRVNLPVLPLPKTMVLQFVHADDVADAVAMVVKRKLPGAFNLASEPVITPQVLAEVMRSRHVPVPPFVLRGLARVTWKLRLQPTSHGWVDLALTTPLLNASRARDELGWTPRHDAREALRSLLDGIGRREGVSASPPLKP</sequence>
<dbReference type="Proteomes" id="UP000547510">
    <property type="component" value="Unassembled WGS sequence"/>
</dbReference>
<dbReference type="InterPro" id="IPR001509">
    <property type="entry name" value="Epimerase_deHydtase"/>
</dbReference>
<dbReference type="SUPFAM" id="SSF51735">
    <property type="entry name" value="NAD(P)-binding Rossmann-fold domains"/>
    <property type="match status" value="1"/>
</dbReference>
<proteinExistence type="predicted"/>
<dbReference type="AlphaFoldDB" id="A0A841CP94"/>
<evidence type="ECO:0000313" key="3">
    <source>
        <dbReference type="Proteomes" id="UP000547510"/>
    </source>
</evidence>
<dbReference type="EMBL" id="JACHJN010000014">
    <property type="protein sequence ID" value="MBB5960262.1"/>
    <property type="molecule type" value="Genomic_DNA"/>
</dbReference>